<name>A0A6H2A330_9ZZZZ</name>
<sequence>MNAREQAIADKEGMKNAETQVVIYFDDPRGQLLQVSFGEFRSYWMRLGWKLENKAPELPGMPTKRREFGAQANLI</sequence>
<evidence type="ECO:0000313" key="2">
    <source>
        <dbReference type="EMBL" id="QJA64268.1"/>
    </source>
</evidence>
<accession>A0A6H2A330</accession>
<evidence type="ECO:0000313" key="1">
    <source>
        <dbReference type="EMBL" id="QJA54178.1"/>
    </source>
</evidence>
<protein>
    <submittedName>
        <fullName evidence="1">Uncharacterized protein</fullName>
    </submittedName>
</protein>
<evidence type="ECO:0000313" key="3">
    <source>
        <dbReference type="EMBL" id="QJA82652.1"/>
    </source>
</evidence>
<gene>
    <name evidence="3" type="ORF">MM415A00385_0042</name>
    <name evidence="2" type="ORF">MM415B00526_0031</name>
    <name evidence="1" type="ORF">TM448A04438_0008</name>
</gene>
<dbReference type="EMBL" id="MT144483">
    <property type="protein sequence ID" value="QJA54178.1"/>
    <property type="molecule type" value="Genomic_DNA"/>
</dbReference>
<organism evidence="1">
    <name type="scientific">viral metagenome</name>
    <dbReference type="NCBI Taxonomy" id="1070528"/>
    <lineage>
        <taxon>unclassified sequences</taxon>
        <taxon>metagenomes</taxon>
        <taxon>organismal metagenomes</taxon>
    </lineage>
</organism>
<proteinExistence type="predicted"/>
<dbReference type="AlphaFoldDB" id="A0A6H2A330"/>
<dbReference type="EMBL" id="MT141516">
    <property type="protein sequence ID" value="QJA64268.1"/>
    <property type="molecule type" value="Genomic_DNA"/>
</dbReference>
<reference evidence="1" key="1">
    <citation type="submission" date="2020-03" db="EMBL/GenBank/DDBJ databases">
        <title>The deep terrestrial virosphere.</title>
        <authorList>
            <person name="Holmfeldt K."/>
            <person name="Nilsson E."/>
            <person name="Simone D."/>
            <person name="Lopez-Fernandez M."/>
            <person name="Wu X."/>
            <person name="de Brujin I."/>
            <person name="Lundin D."/>
            <person name="Andersson A."/>
            <person name="Bertilsson S."/>
            <person name="Dopson M."/>
        </authorList>
    </citation>
    <scope>NUCLEOTIDE SEQUENCE</scope>
    <source>
        <strain evidence="3">MM415A00385</strain>
        <strain evidence="2">MM415B00526</strain>
        <strain evidence="1">TM448A04438</strain>
    </source>
</reference>
<dbReference type="EMBL" id="MT142492">
    <property type="protein sequence ID" value="QJA82652.1"/>
    <property type="molecule type" value="Genomic_DNA"/>
</dbReference>